<name>A0A0A9GPA1_ARUDO</name>
<reference evidence="1" key="1">
    <citation type="submission" date="2014-09" db="EMBL/GenBank/DDBJ databases">
        <authorList>
            <person name="Magalhaes I.L.F."/>
            <person name="Oliveira U."/>
            <person name="Santos F.R."/>
            <person name="Vidigal T.H.D.A."/>
            <person name="Brescovit A.D."/>
            <person name="Santos A.J."/>
        </authorList>
    </citation>
    <scope>NUCLEOTIDE SEQUENCE</scope>
    <source>
        <tissue evidence="1">Shoot tissue taken approximately 20 cm above the soil surface</tissue>
    </source>
</reference>
<organism evidence="1">
    <name type="scientific">Arundo donax</name>
    <name type="common">Giant reed</name>
    <name type="synonym">Donax arundinaceus</name>
    <dbReference type="NCBI Taxonomy" id="35708"/>
    <lineage>
        <taxon>Eukaryota</taxon>
        <taxon>Viridiplantae</taxon>
        <taxon>Streptophyta</taxon>
        <taxon>Embryophyta</taxon>
        <taxon>Tracheophyta</taxon>
        <taxon>Spermatophyta</taxon>
        <taxon>Magnoliopsida</taxon>
        <taxon>Liliopsida</taxon>
        <taxon>Poales</taxon>
        <taxon>Poaceae</taxon>
        <taxon>PACMAD clade</taxon>
        <taxon>Arundinoideae</taxon>
        <taxon>Arundineae</taxon>
        <taxon>Arundo</taxon>
    </lineage>
</organism>
<dbReference type="AlphaFoldDB" id="A0A0A9GPA1"/>
<evidence type="ECO:0000313" key="1">
    <source>
        <dbReference type="EMBL" id="JAE25224.1"/>
    </source>
</evidence>
<dbReference type="EMBL" id="GBRH01172672">
    <property type="protein sequence ID" value="JAE25224.1"/>
    <property type="molecule type" value="Transcribed_RNA"/>
</dbReference>
<accession>A0A0A9GPA1</accession>
<protein>
    <submittedName>
        <fullName evidence="1">Uncharacterized protein</fullName>
    </submittedName>
</protein>
<reference evidence="1" key="2">
    <citation type="journal article" date="2015" name="Data Brief">
        <title>Shoot transcriptome of the giant reed, Arundo donax.</title>
        <authorList>
            <person name="Barrero R.A."/>
            <person name="Guerrero F.D."/>
            <person name="Moolhuijzen P."/>
            <person name="Goolsby J.A."/>
            <person name="Tidwell J."/>
            <person name="Bellgard S.E."/>
            <person name="Bellgard M.I."/>
        </authorList>
    </citation>
    <scope>NUCLEOTIDE SEQUENCE</scope>
    <source>
        <tissue evidence="1">Shoot tissue taken approximately 20 cm above the soil surface</tissue>
    </source>
</reference>
<sequence length="82" mass="8986">MHHHEEQHVVGEHPDVVSDCAALLLRAQGEVEIGGDVPHDDVTVQLGVVGDPREILIHPFLLEDPPTPCVPQVIYFPLPDLS</sequence>
<proteinExistence type="predicted"/>